<dbReference type="GO" id="GO:0034511">
    <property type="term" value="F:U3 snoRNA binding"/>
    <property type="evidence" value="ECO:0007669"/>
    <property type="project" value="TreeGrafter"/>
</dbReference>
<feature type="region of interest" description="Disordered" evidence="2">
    <location>
        <begin position="1"/>
        <end position="54"/>
    </location>
</feature>
<keyword evidence="5" id="KW-1185">Reference proteome</keyword>
<dbReference type="EMBL" id="UYRT01100949">
    <property type="protein sequence ID" value="VDN42757.1"/>
    <property type="molecule type" value="Genomic_DNA"/>
</dbReference>
<dbReference type="Pfam" id="PF04950">
    <property type="entry name" value="RIBIOP_C"/>
    <property type="match status" value="1"/>
</dbReference>
<dbReference type="GO" id="GO:0005525">
    <property type="term" value="F:GTP binding"/>
    <property type="evidence" value="ECO:0007669"/>
    <property type="project" value="TreeGrafter"/>
</dbReference>
<dbReference type="WBParaSite" id="GPUH_0002440501-mRNA-1">
    <property type="protein sequence ID" value="GPUH_0002440501-mRNA-1"/>
    <property type="gene ID" value="GPUH_0002440501"/>
</dbReference>
<name>A0A183ETT4_9BILA</name>
<sequence>MEEDGDDMGDEASISTAEENDDDDEGKDEAGKSITEPELAAGDDSDETVAKRRKHAKEKLKNRFNAEYDETNQYYVQLKEELEQQAELNKSVFDGLDEASRQQLEGFRPGLYVRIEFTDVPMEFIQHFDPTKPYIIGGLLTGEQNIGAVQVNFRDLEMTVIKYC</sequence>
<feature type="coiled-coil region" evidence="1">
    <location>
        <begin position="61"/>
        <end position="88"/>
    </location>
</feature>
<reference evidence="6" key="1">
    <citation type="submission" date="2016-06" db="UniProtKB">
        <authorList>
            <consortium name="WormBaseParasite"/>
        </authorList>
    </citation>
    <scope>IDENTIFICATION</scope>
</reference>
<dbReference type="InterPro" id="IPR007034">
    <property type="entry name" value="BMS1_TSR1_C"/>
</dbReference>
<evidence type="ECO:0000256" key="2">
    <source>
        <dbReference type="SAM" id="MobiDB-lite"/>
    </source>
</evidence>
<organism evidence="6">
    <name type="scientific">Gongylonema pulchrum</name>
    <dbReference type="NCBI Taxonomy" id="637853"/>
    <lineage>
        <taxon>Eukaryota</taxon>
        <taxon>Metazoa</taxon>
        <taxon>Ecdysozoa</taxon>
        <taxon>Nematoda</taxon>
        <taxon>Chromadorea</taxon>
        <taxon>Rhabditida</taxon>
        <taxon>Spirurina</taxon>
        <taxon>Spiruromorpha</taxon>
        <taxon>Spiruroidea</taxon>
        <taxon>Gongylonematidae</taxon>
        <taxon>Gongylonema</taxon>
    </lineage>
</organism>
<dbReference type="PANTHER" id="PTHR12858:SF2">
    <property type="entry name" value="RIBOSOME BIOGENESIS PROTEIN BMS1 HOMOLOG"/>
    <property type="match status" value="1"/>
</dbReference>
<evidence type="ECO:0000313" key="5">
    <source>
        <dbReference type="Proteomes" id="UP000271098"/>
    </source>
</evidence>
<dbReference type="GO" id="GO:0000479">
    <property type="term" value="P:endonucleolytic cleavage of tricistronic rRNA transcript (SSU-rRNA, 5.8S rRNA, LSU-rRNA)"/>
    <property type="evidence" value="ECO:0007669"/>
    <property type="project" value="TreeGrafter"/>
</dbReference>
<dbReference type="InterPro" id="IPR039761">
    <property type="entry name" value="Bms1/Tsr1"/>
</dbReference>
<feature type="compositionally biased region" description="Acidic residues" evidence="2">
    <location>
        <begin position="18"/>
        <end position="27"/>
    </location>
</feature>
<gene>
    <name evidence="4" type="ORF">GPUH_LOCUS24376</name>
</gene>
<evidence type="ECO:0000313" key="6">
    <source>
        <dbReference type="WBParaSite" id="GPUH_0002440501-mRNA-1"/>
    </source>
</evidence>
<evidence type="ECO:0000313" key="4">
    <source>
        <dbReference type="EMBL" id="VDN42757.1"/>
    </source>
</evidence>
<dbReference type="Proteomes" id="UP000271098">
    <property type="component" value="Unassembled WGS sequence"/>
</dbReference>
<dbReference type="PANTHER" id="PTHR12858">
    <property type="entry name" value="RIBOSOME BIOGENESIS PROTEIN"/>
    <property type="match status" value="1"/>
</dbReference>
<proteinExistence type="predicted"/>
<evidence type="ECO:0000259" key="3">
    <source>
        <dbReference type="SMART" id="SM01362"/>
    </source>
</evidence>
<dbReference type="OrthoDB" id="10260897at2759"/>
<accession>A0A183ETT4</accession>
<protein>
    <submittedName>
        <fullName evidence="6">DUF663 domain-containing protein</fullName>
    </submittedName>
</protein>
<dbReference type="SMART" id="SM01362">
    <property type="entry name" value="DUF663"/>
    <property type="match status" value="1"/>
</dbReference>
<dbReference type="AlphaFoldDB" id="A0A183ETT4"/>
<reference evidence="4 5" key="2">
    <citation type="submission" date="2018-11" db="EMBL/GenBank/DDBJ databases">
        <authorList>
            <consortium name="Pathogen Informatics"/>
        </authorList>
    </citation>
    <scope>NUCLEOTIDE SEQUENCE [LARGE SCALE GENOMIC DNA]</scope>
</reference>
<evidence type="ECO:0000256" key="1">
    <source>
        <dbReference type="SAM" id="Coils"/>
    </source>
</evidence>
<keyword evidence="1" id="KW-0175">Coiled coil</keyword>
<feature type="domain" description="Ribosome biogenesis protein BMS1/TSR1 C-terminal" evidence="3">
    <location>
        <begin position="41"/>
        <end position="164"/>
    </location>
</feature>
<feature type="compositionally biased region" description="Acidic residues" evidence="2">
    <location>
        <begin position="1"/>
        <end position="10"/>
    </location>
</feature>
<dbReference type="GO" id="GO:0003924">
    <property type="term" value="F:GTPase activity"/>
    <property type="evidence" value="ECO:0007669"/>
    <property type="project" value="TreeGrafter"/>
</dbReference>
<dbReference type="GO" id="GO:0000462">
    <property type="term" value="P:maturation of SSU-rRNA from tricistronic rRNA transcript (SSU-rRNA, 5.8S rRNA, LSU-rRNA)"/>
    <property type="evidence" value="ECO:0007669"/>
    <property type="project" value="TreeGrafter"/>
</dbReference>
<dbReference type="GO" id="GO:0030686">
    <property type="term" value="C:90S preribosome"/>
    <property type="evidence" value="ECO:0007669"/>
    <property type="project" value="TreeGrafter"/>
</dbReference>